<evidence type="ECO:0000256" key="5">
    <source>
        <dbReference type="ARBA" id="ARBA00023004"/>
    </source>
</evidence>
<accession>A0A6F8PU38</accession>
<dbReference type="PANTHER" id="PTHR42774:SF3">
    <property type="entry name" value="KETOHEXOKINASE"/>
    <property type="match status" value="1"/>
</dbReference>
<dbReference type="Gene3D" id="3.40.1190.20">
    <property type="match status" value="1"/>
</dbReference>
<keyword evidence="6" id="KW-0411">Iron-sulfur</keyword>
<keyword evidence="1" id="KW-0808">Transferase</keyword>
<organism evidence="8 9">
    <name type="scientific">Thiosulfatimonas sediminis</name>
    <dbReference type="NCBI Taxonomy" id="2675054"/>
    <lineage>
        <taxon>Bacteria</taxon>
        <taxon>Pseudomonadati</taxon>
        <taxon>Pseudomonadota</taxon>
        <taxon>Gammaproteobacteria</taxon>
        <taxon>Thiotrichales</taxon>
        <taxon>Piscirickettsiaceae</taxon>
        <taxon>Thiosulfatimonas</taxon>
    </lineage>
</organism>
<dbReference type="AlphaFoldDB" id="A0A6F8PU38"/>
<dbReference type="PROSITE" id="PS00584">
    <property type="entry name" value="PFKB_KINASES_2"/>
    <property type="match status" value="1"/>
</dbReference>
<dbReference type="GO" id="GO:0046872">
    <property type="term" value="F:metal ion binding"/>
    <property type="evidence" value="ECO:0007669"/>
    <property type="project" value="UniProtKB-KW"/>
</dbReference>
<dbReference type="InterPro" id="IPR011611">
    <property type="entry name" value="PfkB_dom"/>
</dbReference>
<dbReference type="PROSITE" id="PS51296">
    <property type="entry name" value="RIESKE"/>
    <property type="match status" value="1"/>
</dbReference>
<dbReference type="PANTHER" id="PTHR42774">
    <property type="entry name" value="PHOSPHOTRANSFERASE SYSTEM TRANSPORT PROTEIN"/>
    <property type="match status" value="1"/>
</dbReference>
<dbReference type="KEGG" id="tse:THMIRHAS_08630"/>
<gene>
    <name evidence="8" type="ORF">THMIRHAS_08630</name>
</gene>
<dbReference type="GO" id="GO:0051537">
    <property type="term" value="F:2 iron, 2 sulfur cluster binding"/>
    <property type="evidence" value="ECO:0007669"/>
    <property type="project" value="UniProtKB-KW"/>
</dbReference>
<keyword evidence="9" id="KW-1185">Reference proteome</keyword>
<keyword evidence="2" id="KW-0001">2Fe-2S</keyword>
<evidence type="ECO:0000313" key="9">
    <source>
        <dbReference type="Proteomes" id="UP000501726"/>
    </source>
</evidence>
<dbReference type="RefSeq" id="WP_173271250.1">
    <property type="nucleotide sequence ID" value="NZ_AP021889.1"/>
</dbReference>
<reference evidence="9" key="1">
    <citation type="submission" date="2019-11" db="EMBL/GenBank/DDBJ databases">
        <title>Isolation and characterization of two novel species in the genus Thiomicrorhabdus.</title>
        <authorList>
            <person name="Mochizuki J."/>
            <person name="Kojima H."/>
            <person name="Fukui M."/>
        </authorList>
    </citation>
    <scope>NUCLEOTIDE SEQUENCE [LARGE SCALE GENOMIC DNA]</scope>
    <source>
        <strain evidence="9">aks77</strain>
    </source>
</reference>
<dbReference type="Proteomes" id="UP000501726">
    <property type="component" value="Chromosome"/>
</dbReference>
<evidence type="ECO:0000259" key="7">
    <source>
        <dbReference type="PROSITE" id="PS51296"/>
    </source>
</evidence>
<keyword evidence="4" id="KW-0418">Kinase</keyword>
<proteinExistence type="predicted"/>
<dbReference type="InterPro" id="IPR052562">
    <property type="entry name" value="Ketohexokinase-related"/>
</dbReference>
<dbReference type="CDD" id="cd03467">
    <property type="entry name" value="Rieske"/>
    <property type="match status" value="1"/>
</dbReference>
<dbReference type="GO" id="GO:0016301">
    <property type="term" value="F:kinase activity"/>
    <property type="evidence" value="ECO:0007669"/>
    <property type="project" value="UniProtKB-KW"/>
</dbReference>
<name>A0A6F8PU38_9GAMM</name>
<evidence type="ECO:0000256" key="3">
    <source>
        <dbReference type="ARBA" id="ARBA00022723"/>
    </source>
</evidence>
<protein>
    <recommendedName>
        <fullName evidence="7">Rieske domain-containing protein</fullName>
    </recommendedName>
</protein>
<feature type="domain" description="Rieske" evidence="7">
    <location>
        <begin position="295"/>
        <end position="398"/>
    </location>
</feature>
<evidence type="ECO:0000256" key="6">
    <source>
        <dbReference type="ARBA" id="ARBA00023014"/>
    </source>
</evidence>
<keyword evidence="5" id="KW-0408">Iron</keyword>
<evidence type="ECO:0000256" key="1">
    <source>
        <dbReference type="ARBA" id="ARBA00022679"/>
    </source>
</evidence>
<dbReference type="EMBL" id="AP021889">
    <property type="protein sequence ID" value="BBP45490.1"/>
    <property type="molecule type" value="Genomic_DNA"/>
</dbReference>
<dbReference type="SUPFAM" id="SSF53613">
    <property type="entry name" value="Ribokinase-like"/>
    <property type="match status" value="1"/>
</dbReference>
<dbReference type="InterPro" id="IPR036922">
    <property type="entry name" value="Rieske_2Fe-2S_sf"/>
</dbReference>
<dbReference type="Gene3D" id="2.102.10.10">
    <property type="entry name" value="Rieske [2Fe-2S] iron-sulphur domain"/>
    <property type="match status" value="1"/>
</dbReference>
<evidence type="ECO:0000256" key="2">
    <source>
        <dbReference type="ARBA" id="ARBA00022714"/>
    </source>
</evidence>
<dbReference type="Pfam" id="PF00355">
    <property type="entry name" value="Rieske"/>
    <property type="match status" value="1"/>
</dbReference>
<dbReference type="InterPro" id="IPR029056">
    <property type="entry name" value="Ribokinase-like"/>
</dbReference>
<dbReference type="Pfam" id="PF00294">
    <property type="entry name" value="PfkB"/>
    <property type="match status" value="1"/>
</dbReference>
<dbReference type="InterPro" id="IPR002173">
    <property type="entry name" value="Carboh/pur_kinase_PfkB_CS"/>
</dbReference>
<sequence length="399" mass="43957">MAKILAIGNAVLDTIFSVEQHPKEDQEMRALSKTHQIGGNVNNTLYVLNQLGHATSICTTAATDSESKQLISGMQDHGIDCTHIQKFIQGSTPNSIVTLNAHNGSRTIVHYRDLPEVSFEFFAKIEIENFDWLHFEGRNIENLQGMLNISKTFLDKQPISLEVEKPRENIEALLPLANLVIFSHHYAIAKQFTDAVQLLEAMSQLAPNSNLVCTWGAKGVWLKAINNSIEHIPAIPVNPVIDTLGAGDTFNAGLIHQLLNGNSLSEACKFANQLAAQKIQKRGLDDILNVKAENRAIANIKKLSKAKATVIDVGSTGSIILILHENTVRAYENNCPHQNVPLNEAYKIDVNPFENTLKCSVHDAFFNIADGECIDGPCWGEHLTPIAIRTDEQGDIYLA</sequence>
<dbReference type="SUPFAM" id="SSF50022">
    <property type="entry name" value="ISP domain"/>
    <property type="match status" value="1"/>
</dbReference>
<keyword evidence="3" id="KW-0479">Metal-binding</keyword>
<dbReference type="InterPro" id="IPR017941">
    <property type="entry name" value="Rieske_2Fe-2S"/>
</dbReference>
<evidence type="ECO:0000313" key="8">
    <source>
        <dbReference type="EMBL" id="BBP45490.1"/>
    </source>
</evidence>
<evidence type="ECO:0000256" key="4">
    <source>
        <dbReference type="ARBA" id="ARBA00022777"/>
    </source>
</evidence>